<feature type="compositionally biased region" description="Polar residues" evidence="1">
    <location>
        <begin position="230"/>
        <end position="249"/>
    </location>
</feature>
<accession>A0A7M7Q7N1</accession>
<feature type="compositionally biased region" description="Polar residues" evidence="1">
    <location>
        <begin position="211"/>
        <end position="221"/>
    </location>
</feature>
<evidence type="ECO:0000256" key="1">
    <source>
        <dbReference type="SAM" id="MobiDB-lite"/>
    </source>
</evidence>
<organism evidence="2 3">
    <name type="scientific">Nasonia vitripennis</name>
    <name type="common">Parasitic wasp</name>
    <dbReference type="NCBI Taxonomy" id="7425"/>
    <lineage>
        <taxon>Eukaryota</taxon>
        <taxon>Metazoa</taxon>
        <taxon>Ecdysozoa</taxon>
        <taxon>Arthropoda</taxon>
        <taxon>Hexapoda</taxon>
        <taxon>Insecta</taxon>
        <taxon>Pterygota</taxon>
        <taxon>Neoptera</taxon>
        <taxon>Endopterygota</taxon>
        <taxon>Hymenoptera</taxon>
        <taxon>Apocrita</taxon>
        <taxon>Proctotrupomorpha</taxon>
        <taxon>Chalcidoidea</taxon>
        <taxon>Pteromalidae</taxon>
        <taxon>Pteromalinae</taxon>
        <taxon>Nasonia</taxon>
    </lineage>
</organism>
<name>A0A7M7Q7N1_NASVI</name>
<dbReference type="InParanoid" id="A0A7M7Q7N1"/>
<evidence type="ECO:0000313" key="2">
    <source>
        <dbReference type="EnsemblMetazoa" id="XP_031782979"/>
    </source>
</evidence>
<dbReference type="SMR" id="A0A7M7Q7N1"/>
<dbReference type="EnsemblMetazoa" id="XM_031927119">
    <property type="protein sequence ID" value="XP_031782979"/>
    <property type="gene ID" value="LOC100679887"/>
</dbReference>
<dbReference type="AlphaFoldDB" id="A0A7M7Q7N1"/>
<feature type="region of interest" description="Disordered" evidence="1">
    <location>
        <begin position="199"/>
        <end position="249"/>
    </location>
</feature>
<reference evidence="2" key="1">
    <citation type="submission" date="2021-01" db="UniProtKB">
        <authorList>
            <consortium name="EnsemblMetazoa"/>
        </authorList>
    </citation>
    <scope>IDENTIFICATION</scope>
</reference>
<sequence length="249" mass="27950">MQGDFFKNKYAETLIENEKLKAIINQFVPKESCRPIANHNNLSKSDNEVLRKTVYDKVFEISKTPTYVTDPTQAANVSEPAVDEDIVVLKKGVKCNANAYKDAFKTTKCQTFFTLINTGIYGTEELAKRCVCRKKPADENIRVLSPIKKSVVEDEFYKFLVAKGYTQAQIDIQMETCSSYQHNAITAARKKLSRAKPPIIPSRTIFPPGTETATSSFQSYHSHPRDPLLNSFNENVGATEKSQYGGSDD</sequence>
<proteinExistence type="predicted"/>
<dbReference type="GeneID" id="100679887"/>
<dbReference type="KEGG" id="nvi:100679887"/>
<dbReference type="RefSeq" id="XP_031782979.1">
    <property type="nucleotide sequence ID" value="XM_031927119.2"/>
</dbReference>
<keyword evidence="3" id="KW-1185">Reference proteome</keyword>
<protein>
    <submittedName>
        <fullName evidence="2">Uncharacterized protein</fullName>
    </submittedName>
</protein>
<dbReference type="Proteomes" id="UP000002358">
    <property type="component" value="Unassembled WGS sequence"/>
</dbReference>
<evidence type="ECO:0000313" key="3">
    <source>
        <dbReference type="Proteomes" id="UP000002358"/>
    </source>
</evidence>